<organism evidence="2 3">
    <name type="scientific">Sporomusa acidovorans (strain ATCC 49682 / DSM 3132 / Mol)</name>
    <dbReference type="NCBI Taxonomy" id="1123286"/>
    <lineage>
        <taxon>Bacteria</taxon>
        <taxon>Bacillati</taxon>
        <taxon>Bacillota</taxon>
        <taxon>Negativicutes</taxon>
        <taxon>Selenomonadales</taxon>
        <taxon>Sporomusaceae</taxon>
        <taxon>Sporomusa</taxon>
    </lineage>
</organism>
<evidence type="ECO:0000256" key="1">
    <source>
        <dbReference type="SAM" id="Phobius"/>
    </source>
</evidence>
<sequence length="69" mass="7472">MTLSTSFMILIFAEMMGASAGLGYFIKLYAEYANYTNVVAGIIMVGLVITILNKGVNILEKMLSNGDET</sequence>
<keyword evidence="3" id="KW-1185">Reference proteome</keyword>
<protein>
    <submittedName>
        <fullName evidence="2">Uncharacterized protein</fullName>
    </submittedName>
</protein>
<dbReference type="EMBL" id="CP155571">
    <property type="protein sequence ID" value="XFO70562.1"/>
    <property type="molecule type" value="Genomic_DNA"/>
</dbReference>
<feature type="transmembrane region" description="Helical" evidence="1">
    <location>
        <begin position="32"/>
        <end position="52"/>
    </location>
</feature>
<reference evidence="2" key="1">
    <citation type="submission" date="2024-05" db="EMBL/GenBank/DDBJ databases">
        <title>Isolation and characterization of Sporomusa carbonis sp. nov., a carboxydotrophic hydrogenogen in the genus of Sporomusa isolated from a charcoal burning pile.</title>
        <authorList>
            <person name="Boeer T."/>
            <person name="Rosenbaum F."/>
            <person name="Eysell L."/>
            <person name="Mueller V."/>
            <person name="Daniel R."/>
            <person name="Poehlein A."/>
        </authorList>
    </citation>
    <scope>NUCLEOTIDE SEQUENCE [LARGE SCALE GENOMIC DNA]</scope>
    <source>
        <strain evidence="2">DSM 3132</strain>
    </source>
</reference>
<evidence type="ECO:0000313" key="3">
    <source>
        <dbReference type="Proteomes" id="UP000216052"/>
    </source>
</evidence>
<keyword evidence="1" id="KW-1133">Transmembrane helix</keyword>
<keyword evidence="1" id="KW-0812">Transmembrane</keyword>
<evidence type="ECO:0000313" key="2">
    <source>
        <dbReference type="EMBL" id="XFO70562.1"/>
    </source>
</evidence>
<feature type="transmembrane region" description="Helical" evidence="1">
    <location>
        <begin position="7"/>
        <end position="26"/>
    </location>
</feature>
<keyword evidence="1" id="KW-0472">Membrane</keyword>
<gene>
    <name evidence="2" type="ORF">SPACI_005610</name>
</gene>
<accession>A0ABZ3IWW8</accession>
<dbReference type="Proteomes" id="UP000216052">
    <property type="component" value="Chromosome"/>
</dbReference>
<proteinExistence type="predicted"/>
<name>A0ABZ3IWW8_SPOA4</name>